<dbReference type="PANTHER" id="PTHR16255">
    <property type="entry name" value="REQUIRED FOR MEIOTIC NUCLEAR DIVISION PROTEIN 1 HOMOLOG"/>
    <property type="match status" value="1"/>
</dbReference>
<keyword evidence="6" id="KW-1185">Reference proteome</keyword>
<feature type="region of interest" description="Disordered" evidence="2">
    <location>
        <begin position="1"/>
        <end position="52"/>
    </location>
</feature>
<evidence type="ECO:0000256" key="2">
    <source>
        <dbReference type="SAM" id="MobiDB-lite"/>
    </source>
</evidence>
<protein>
    <submittedName>
        <fullName evidence="5">8289_t:CDS:1</fullName>
    </submittedName>
</protein>
<dbReference type="InterPro" id="IPR051624">
    <property type="entry name" value="RMD1/Sad1-interacting"/>
</dbReference>
<dbReference type="OrthoDB" id="18302at2759"/>
<dbReference type="Proteomes" id="UP000789739">
    <property type="component" value="Unassembled WGS sequence"/>
</dbReference>
<evidence type="ECO:0000256" key="3">
    <source>
        <dbReference type="SAM" id="Phobius"/>
    </source>
</evidence>
<dbReference type="PANTHER" id="PTHR16255:SF15">
    <property type="entry name" value="SPORULATION PROTEIN RMD1"/>
    <property type="match status" value="1"/>
</dbReference>
<gene>
    <name evidence="5" type="ORF">PBRASI_LOCUS4693</name>
</gene>
<dbReference type="InterPro" id="IPR003734">
    <property type="entry name" value="DUF155"/>
</dbReference>
<dbReference type="Pfam" id="PF02582">
    <property type="entry name" value="DUF155"/>
    <property type="match status" value="1"/>
</dbReference>
<accession>A0A9N9AWA4</accession>
<feature type="transmembrane region" description="Helical" evidence="3">
    <location>
        <begin position="366"/>
        <end position="385"/>
    </location>
</feature>
<dbReference type="AlphaFoldDB" id="A0A9N9AWA4"/>
<evidence type="ECO:0000256" key="1">
    <source>
        <dbReference type="ARBA" id="ARBA00008306"/>
    </source>
</evidence>
<sequence length="394" mass="45116">MSKKGHPYSQLSVSAPDATPITVINPLSEPQAHNLTRPKSKQPNRTTKTSQKLTFFPEEQEFAETDEYGETYSQIFQRTARLEAEKFSKLETSKLPRVTAYCTASSYRLNDLMNYLKSRKIINGTAPLRFDECPFTFYPPRTSPLDELSNNENASQMKLATNITPEVLYFEYGVVVIWGMCEEDERRVLRELIPFEEEKLASEDVETEEFHYHYADSHQPSIYNDVITLKNPGNYMVRVTISHAIAQSVKMTLFEGLVEDTIEATKDIPQTMAETGEVQMSRVAITKKIGQLFIMRMNVNLVSNVLDTPEMFWSEPAFKELYKAIRGYLEISQRVEVLNQRVDVIGDLLDILKEHLTSSHDEQLEWIVIILIAVEIVIGVMTIWIDATAHDKGE</sequence>
<keyword evidence="3" id="KW-0812">Transmembrane</keyword>
<feature type="domain" description="DUF155" evidence="4">
    <location>
        <begin position="167"/>
        <end position="339"/>
    </location>
</feature>
<dbReference type="GO" id="GO:0005739">
    <property type="term" value="C:mitochondrion"/>
    <property type="evidence" value="ECO:0007669"/>
    <property type="project" value="UniProtKB-ARBA"/>
</dbReference>
<organism evidence="5 6">
    <name type="scientific">Paraglomus brasilianum</name>
    <dbReference type="NCBI Taxonomy" id="144538"/>
    <lineage>
        <taxon>Eukaryota</taxon>
        <taxon>Fungi</taxon>
        <taxon>Fungi incertae sedis</taxon>
        <taxon>Mucoromycota</taxon>
        <taxon>Glomeromycotina</taxon>
        <taxon>Glomeromycetes</taxon>
        <taxon>Paraglomerales</taxon>
        <taxon>Paraglomeraceae</taxon>
        <taxon>Paraglomus</taxon>
    </lineage>
</organism>
<comment type="similarity">
    <text evidence="1">Belongs to the RMD1/sif2 family.</text>
</comment>
<feature type="compositionally biased region" description="Polar residues" evidence="2">
    <location>
        <begin position="43"/>
        <end position="52"/>
    </location>
</feature>
<comment type="caution">
    <text evidence="5">The sequence shown here is derived from an EMBL/GenBank/DDBJ whole genome shotgun (WGS) entry which is preliminary data.</text>
</comment>
<evidence type="ECO:0000313" key="6">
    <source>
        <dbReference type="Proteomes" id="UP000789739"/>
    </source>
</evidence>
<reference evidence="5" key="1">
    <citation type="submission" date="2021-06" db="EMBL/GenBank/DDBJ databases">
        <authorList>
            <person name="Kallberg Y."/>
            <person name="Tangrot J."/>
            <person name="Rosling A."/>
        </authorList>
    </citation>
    <scope>NUCLEOTIDE SEQUENCE</scope>
    <source>
        <strain evidence="5">BR232B</strain>
    </source>
</reference>
<dbReference type="EMBL" id="CAJVPI010000503">
    <property type="protein sequence ID" value="CAG8543146.1"/>
    <property type="molecule type" value="Genomic_DNA"/>
</dbReference>
<keyword evidence="3" id="KW-1133">Transmembrane helix</keyword>
<keyword evidence="3" id="KW-0472">Membrane</keyword>
<name>A0A9N9AWA4_9GLOM</name>
<proteinExistence type="inferred from homology"/>
<evidence type="ECO:0000259" key="4">
    <source>
        <dbReference type="Pfam" id="PF02582"/>
    </source>
</evidence>
<evidence type="ECO:0000313" key="5">
    <source>
        <dbReference type="EMBL" id="CAG8543146.1"/>
    </source>
</evidence>